<dbReference type="InterPro" id="IPR002641">
    <property type="entry name" value="PNPLA_dom"/>
</dbReference>
<dbReference type="Gene3D" id="3.40.1090.10">
    <property type="entry name" value="Cytosolic phospholipase A2 catalytic domain"/>
    <property type="match status" value="1"/>
</dbReference>
<dbReference type="SUPFAM" id="SSF52151">
    <property type="entry name" value="FabD/lysophospholipase-like"/>
    <property type="match status" value="1"/>
</dbReference>
<evidence type="ECO:0000256" key="3">
    <source>
        <dbReference type="ARBA" id="ARBA00023098"/>
    </source>
</evidence>
<dbReference type="GO" id="GO:0019369">
    <property type="term" value="P:arachidonate metabolic process"/>
    <property type="evidence" value="ECO:0007669"/>
    <property type="project" value="TreeGrafter"/>
</dbReference>
<evidence type="ECO:0000256" key="4">
    <source>
        <dbReference type="PROSITE-ProRule" id="PRU01161"/>
    </source>
</evidence>
<dbReference type="GO" id="GO:0047499">
    <property type="term" value="F:calcium-independent phospholipase A2 activity"/>
    <property type="evidence" value="ECO:0007669"/>
    <property type="project" value="TreeGrafter"/>
</dbReference>
<dbReference type="AlphaFoldDB" id="A0A2V1E6E5"/>
<accession>A0A2V1E6E5</accession>
<dbReference type="PROSITE" id="PS51635">
    <property type="entry name" value="PNPLA"/>
    <property type="match status" value="1"/>
</dbReference>
<organism evidence="7 8">
    <name type="scientific">Periconia macrospinosa</name>
    <dbReference type="NCBI Taxonomy" id="97972"/>
    <lineage>
        <taxon>Eukaryota</taxon>
        <taxon>Fungi</taxon>
        <taxon>Dikarya</taxon>
        <taxon>Ascomycota</taxon>
        <taxon>Pezizomycotina</taxon>
        <taxon>Dothideomycetes</taxon>
        <taxon>Pleosporomycetidae</taxon>
        <taxon>Pleosporales</taxon>
        <taxon>Massarineae</taxon>
        <taxon>Periconiaceae</taxon>
        <taxon>Periconia</taxon>
    </lineage>
</organism>
<sequence length="541" mass="61892">MSHNPDTVHEGSSREESSTDAHTPEIPGNPNRRVNRTETFATVGTIGADAVLRTEDCWRQQNLLSLDGGGIRGYWTLLVLEHLMKQIGYYEKKFGGERARECGSFAPCAYPSGKRERKTTMHWLAVTRIIANFCRAITSITFAEPALERTFRMNVYDCLREYEKMGDRIFGKPRPLPGIGAATSWHKYSAEAMEKALKDVAARRSEKTQRINNVHFRADTNLCKTCITAYSKRRKTSGEERLYLFRSYDHEKKEVPSYLQPQDHASTGHPAITAESKNFGQADTLEIWQVARAATAAPLFFRPIKITQSTIDGENATHFSDGGFGHTNNPTDEGRREIESLHGQCNIGMIVSIGTARGTKVHGKNRLFNLFRDSIYKATDPEAVHEMLVKLDHLKGRYWRLNDRKTDMNVQLDEWEPSGTFVKNPGQKTLKRIRDHFNQWASDSQNATYMRKCARQLVYRRISRANYVSLWEAYAIGAVFMCNLIACPNTKFDSEHDLARHLCDDHGLSEEEIKERIKYMKKRWQYQIPPNGNGESVNRNR</sequence>
<dbReference type="PANTHER" id="PTHR24185:SF1">
    <property type="entry name" value="CALCIUM-INDEPENDENT PHOSPHOLIPASE A2-GAMMA"/>
    <property type="match status" value="1"/>
</dbReference>
<comment type="caution">
    <text evidence="4">Lacks conserved residue(s) required for the propagation of feature annotation.</text>
</comment>
<dbReference type="OrthoDB" id="626167at2759"/>
<dbReference type="Proteomes" id="UP000244855">
    <property type="component" value="Unassembled WGS sequence"/>
</dbReference>
<keyword evidence="2" id="KW-0442">Lipid degradation</keyword>
<dbReference type="STRING" id="97972.A0A2V1E6E5"/>
<keyword evidence="1" id="KW-0378">Hydrolase</keyword>
<evidence type="ECO:0000313" key="7">
    <source>
        <dbReference type="EMBL" id="PVI05712.1"/>
    </source>
</evidence>
<evidence type="ECO:0000313" key="8">
    <source>
        <dbReference type="Proteomes" id="UP000244855"/>
    </source>
</evidence>
<feature type="region of interest" description="Disordered" evidence="5">
    <location>
        <begin position="1"/>
        <end position="36"/>
    </location>
</feature>
<feature type="short sequence motif" description="GXGXXG" evidence="4">
    <location>
        <begin position="68"/>
        <end position="73"/>
    </location>
</feature>
<dbReference type="GO" id="GO:0016042">
    <property type="term" value="P:lipid catabolic process"/>
    <property type="evidence" value="ECO:0007669"/>
    <property type="project" value="UniProtKB-KW"/>
</dbReference>
<feature type="domain" description="PNPLA" evidence="6">
    <location>
        <begin position="64"/>
        <end position="335"/>
    </location>
</feature>
<gene>
    <name evidence="7" type="ORF">DM02DRAFT_684028</name>
</gene>
<dbReference type="InterPro" id="IPR016035">
    <property type="entry name" value="Acyl_Trfase/lysoPLipase"/>
</dbReference>
<dbReference type="GO" id="GO:0016020">
    <property type="term" value="C:membrane"/>
    <property type="evidence" value="ECO:0007669"/>
    <property type="project" value="TreeGrafter"/>
</dbReference>
<evidence type="ECO:0000256" key="5">
    <source>
        <dbReference type="SAM" id="MobiDB-lite"/>
    </source>
</evidence>
<feature type="short sequence motif" description="DGA/G" evidence="4">
    <location>
        <begin position="321"/>
        <end position="323"/>
    </location>
</feature>
<protein>
    <submittedName>
        <fullName evidence="7">FabD/lysophospholipase-like protein</fullName>
    </submittedName>
</protein>
<keyword evidence="3" id="KW-0443">Lipid metabolism</keyword>
<feature type="compositionally biased region" description="Basic and acidic residues" evidence="5">
    <location>
        <begin position="1"/>
        <end position="23"/>
    </location>
</feature>
<dbReference type="EMBL" id="KZ805312">
    <property type="protein sequence ID" value="PVI05712.1"/>
    <property type="molecule type" value="Genomic_DNA"/>
</dbReference>
<evidence type="ECO:0000256" key="1">
    <source>
        <dbReference type="ARBA" id="ARBA00022801"/>
    </source>
</evidence>
<dbReference type="GO" id="GO:0046486">
    <property type="term" value="P:glycerolipid metabolic process"/>
    <property type="evidence" value="ECO:0007669"/>
    <property type="project" value="UniProtKB-ARBA"/>
</dbReference>
<dbReference type="PANTHER" id="PTHR24185">
    <property type="entry name" value="CALCIUM-INDEPENDENT PHOSPHOLIPASE A2-GAMMA"/>
    <property type="match status" value="1"/>
</dbReference>
<keyword evidence="8" id="KW-1185">Reference proteome</keyword>
<name>A0A2V1E6E5_9PLEO</name>
<proteinExistence type="predicted"/>
<reference evidence="7 8" key="1">
    <citation type="journal article" date="2018" name="Sci. Rep.">
        <title>Comparative genomics provides insights into the lifestyle and reveals functional heterogeneity of dark septate endophytic fungi.</title>
        <authorList>
            <person name="Knapp D.G."/>
            <person name="Nemeth J.B."/>
            <person name="Barry K."/>
            <person name="Hainaut M."/>
            <person name="Henrissat B."/>
            <person name="Johnson J."/>
            <person name="Kuo A."/>
            <person name="Lim J.H.P."/>
            <person name="Lipzen A."/>
            <person name="Nolan M."/>
            <person name="Ohm R.A."/>
            <person name="Tamas L."/>
            <person name="Grigoriev I.V."/>
            <person name="Spatafora J.W."/>
            <person name="Nagy L.G."/>
            <person name="Kovacs G.M."/>
        </authorList>
    </citation>
    <scope>NUCLEOTIDE SEQUENCE [LARGE SCALE GENOMIC DNA]</scope>
    <source>
        <strain evidence="7 8">DSE2036</strain>
    </source>
</reference>
<evidence type="ECO:0000256" key="2">
    <source>
        <dbReference type="ARBA" id="ARBA00022963"/>
    </source>
</evidence>
<evidence type="ECO:0000259" key="6">
    <source>
        <dbReference type="PROSITE" id="PS51635"/>
    </source>
</evidence>